<accession>A0AAV2CJ32</accession>
<sequence>MATDNKKGGSIPKHVTFSISPGNSSSNLIPGGTVTPSNKELGEAGNGRIAPVQSMKNSTSGVGALKKIDFGPEASVNHLKPENVDKTKGSNNNAALGSGATAMAVDKE</sequence>
<protein>
    <submittedName>
        <fullName evidence="2">Uncharacterized protein</fullName>
    </submittedName>
</protein>
<organism evidence="2 3">
    <name type="scientific">Linum trigynum</name>
    <dbReference type="NCBI Taxonomy" id="586398"/>
    <lineage>
        <taxon>Eukaryota</taxon>
        <taxon>Viridiplantae</taxon>
        <taxon>Streptophyta</taxon>
        <taxon>Embryophyta</taxon>
        <taxon>Tracheophyta</taxon>
        <taxon>Spermatophyta</taxon>
        <taxon>Magnoliopsida</taxon>
        <taxon>eudicotyledons</taxon>
        <taxon>Gunneridae</taxon>
        <taxon>Pentapetalae</taxon>
        <taxon>rosids</taxon>
        <taxon>fabids</taxon>
        <taxon>Malpighiales</taxon>
        <taxon>Linaceae</taxon>
        <taxon>Linum</taxon>
    </lineage>
</organism>
<feature type="region of interest" description="Disordered" evidence="1">
    <location>
        <begin position="1"/>
        <end position="60"/>
    </location>
</feature>
<name>A0AAV2CJ32_9ROSI</name>
<feature type="compositionally biased region" description="Polar residues" evidence="1">
    <location>
        <begin position="17"/>
        <end position="38"/>
    </location>
</feature>
<dbReference type="AlphaFoldDB" id="A0AAV2CJ32"/>
<keyword evidence="3" id="KW-1185">Reference proteome</keyword>
<feature type="compositionally biased region" description="Basic and acidic residues" evidence="1">
    <location>
        <begin position="79"/>
        <end position="88"/>
    </location>
</feature>
<reference evidence="2 3" key="1">
    <citation type="submission" date="2024-04" db="EMBL/GenBank/DDBJ databases">
        <authorList>
            <person name="Fracassetti M."/>
        </authorList>
    </citation>
    <scope>NUCLEOTIDE SEQUENCE [LARGE SCALE GENOMIC DNA]</scope>
</reference>
<evidence type="ECO:0000313" key="2">
    <source>
        <dbReference type="EMBL" id="CAL1356592.1"/>
    </source>
</evidence>
<proteinExistence type="predicted"/>
<evidence type="ECO:0000313" key="3">
    <source>
        <dbReference type="Proteomes" id="UP001497516"/>
    </source>
</evidence>
<feature type="region of interest" description="Disordered" evidence="1">
    <location>
        <begin position="76"/>
        <end position="108"/>
    </location>
</feature>
<dbReference type="EMBL" id="OZ034813">
    <property type="protein sequence ID" value="CAL1356592.1"/>
    <property type="molecule type" value="Genomic_DNA"/>
</dbReference>
<evidence type="ECO:0000256" key="1">
    <source>
        <dbReference type="SAM" id="MobiDB-lite"/>
    </source>
</evidence>
<gene>
    <name evidence="2" type="ORF">LTRI10_LOCUS4284</name>
</gene>
<dbReference type="Proteomes" id="UP001497516">
    <property type="component" value="Chromosome 1"/>
</dbReference>